<gene>
    <name evidence="3" type="ORF">SAMN06265338_101215</name>
</gene>
<dbReference type="RefSeq" id="WP_088518714.1">
    <property type="nucleotide sequence ID" value="NZ_FYDG01000001.1"/>
</dbReference>
<dbReference type="InterPro" id="IPR028098">
    <property type="entry name" value="Glyco_trans_4-like_N"/>
</dbReference>
<dbReference type="GO" id="GO:0016757">
    <property type="term" value="F:glycosyltransferase activity"/>
    <property type="evidence" value="ECO:0007669"/>
    <property type="project" value="InterPro"/>
</dbReference>
<organism evidence="3 4">
    <name type="scientific">Rhodoblastus acidophilus</name>
    <name type="common">Rhodopseudomonas acidophila</name>
    <dbReference type="NCBI Taxonomy" id="1074"/>
    <lineage>
        <taxon>Bacteria</taxon>
        <taxon>Pseudomonadati</taxon>
        <taxon>Pseudomonadota</taxon>
        <taxon>Alphaproteobacteria</taxon>
        <taxon>Hyphomicrobiales</taxon>
        <taxon>Rhodoblastaceae</taxon>
        <taxon>Rhodoblastus</taxon>
    </lineage>
</organism>
<sequence length="365" mass="38805">MTERRKLLFYTHAMTSGGAERVVARLASGFAARGHQVILAVDFDAQETLHLLSRAVDLRVLPRGHWRGTMALAHILKRERPDASLSALSVSNLKHAVAATLAGRIGRAVLGYHGFYLSENEGLSALGYRLTPVLSRLAGATVAVSQQLRDDLVAHFAAPSNKVRTIHNPAAPEPFPEVLSPAELAARDPIVLSMGRLAPDKDYTTLIRAFARLQKPDARLVILGEGPERAKLEAEARALGVADRVALPGFTRDIAAELNRARCFALSSRRETFSLACVEALAHGLPVVATDCGGPSEILNDPALGALVPVGDVEALSEAIAAALAQPGDPAPRQERARDFSLGAALDAYESVIRAVTSARAAPRG</sequence>
<dbReference type="AlphaFoldDB" id="A0A212PYR7"/>
<reference evidence="4" key="1">
    <citation type="submission" date="2017-06" db="EMBL/GenBank/DDBJ databases">
        <authorList>
            <person name="Varghese N."/>
            <person name="Submissions S."/>
        </authorList>
    </citation>
    <scope>NUCLEOTIDE SEQUENCE [LARGE SCALE GENOMIC DNA]</scope>
    <source>
        <strain evidence="4">DSM 137</strain>
    </source>
</reference>
<dbReference type="OrthoDB" id="9790710at2"/>
<dbReference type="InterPro" id="IPR001296">
    <property type="entry name" value="Glyco_trans_1"/>
</dbReference>
<feature type="domain" description="Glycosyltransferase subfamily 4-like N-terminal" evidence="2">
    <location>
        <begin position="17"/>
        <end position="169"/>
    </location>
</feature>
<dbReference type="Pfam" id="PF00534">
    <property type="entry name" value="Glycos_transf_1"/>
    <property type="match status" value="1"/>
</dbReference>
<evidence type="ECO:0000313" key="3">
    <source>
        <dbReference type="EMBL" id="SNB52251.1"/>
    </source>
</evidence>
<keyword evidence="3" id="KW-0808">Transferase</keyword>
<dbReference type="SUPFAM" id="SSF53756">
    <property type="entry name" value="UDP-Glycosyltransferase/glycogen phosphorylase"/>
    <property type="match status" value="1"/>
</dbReference>
<protein>
    <submittedName>
        <fullName evidence="3">Glycosyltransferase involved in cell wall bisynthesis</fullName>
    </submittedName>
</protein>
<dbReference type="Proteomes" id="UP000198418">
    <property type="component" value="Unassembled WGS sequence"/>
</dbReference>
<dbReference type="Gene3D" id="3.40.50.2000">
    <property type="entry name" value="Glycogen Phosphorylase B"/>
    <property type="match status" value="2"/>
</dbReference>
<evidence type="ECO:0000259" key="2">
    <source>
        <dbReference type="Pfam" id="PF13439"/>
    </source>
</evidence>
<dbReference type="PANTHER" id="PTHR12526">
    <property type="entry name" value="GLYCOSYLTRANSFERASE"/>
    <property type="match status" value="1"/>
</dbReference>
<accession>A0A212PYR7</accession>
<evidence type="ECO:0000313" key="4">
    <source>
        <dbReference type="Proteomes" id="UP000198418"/>
    </source>
</evidence>
<proteinExistence type="predicted"/>
<feature type="domain" description="Glycosyl transferase family 1" evidence="1">
    <location>
        <begin position="186"/>
        <end position="337"/>
    </location>
</feature>
<keyword evidence="4" id="KW-1185">Reference proteome</keyword>
<dbReference type="CDD" id="cd03811">
    <property type="entry name" value="GT4_GT28_WabH-like"/>
    <property type="match status" value="1"/>
</dbReference>
<dbReference type="PANTHER" id="PTHR12526:SF630">
    <property type="entry name" value="GLYCOSYLTRANSFERASE"/>
    <property type="match status" value="1"/>
</dbReference>
<dbReference type="Pfam" id="PF13439">
    <property type="entry name" value="Glyco_transf_4"/>
    <property type="match status" value="1"/>
</dbReference>
<evidence type="ECO:0000259" key="1">
    <source>
        <dbReference type="Pfam" id="PF00534"/>
    </source>
</evidence>
<dbReference type="EMBL" id="FYDG01000001">
    <property type="protein sequence ID" value="SNB52251.1"/>
    <property type="molecule type" value="Genomic_DNA"/>
</dbReference>
<name>A0A212PYR7_RHOAC</name>